<evidence type="ECO:0000313" key="2">
    <source>
        <dbReference type="Proteomes" id="UP001153332"/>
    </source>
</evidence>
<sequence>MARDDIEFGIMPMSQTPEYATPGTDGERNSDGGYFAAADTRLPNEGDFIQRQEFSLPPVDGGKDAWLFLAAVFVVDALVWGTMPPAFSSGLSWERKYAKFLGFIGFPFAFGVFQNYYNSHEPFAGQPSIVVIGTSSMGVIHGPLPDVWALDAMDSPFGPRNHVPSISVELIRDDYYASNFITRCPLWPGWWDYLLSLYCVLGRMVRQ</sequence>
<comment type="caution">
    <text evidence="1">The sequence shown here is derived from an EMBL/GenBank/DDBJ whole genome shotgun (WGS) entry which is preliminary data.</text>
</comment>
<dbReference type="Proteomes" id="UP001153332">
    <property type="component" value="Unassembled WGS sequence"/>
</dbReference>
<name>A0ACC2IYW2_9PEZI</name>
<organism evidence="1 2">
    <name type="scientific">Lasiodiplodia mahajangana</name>
    <dbReference type="NCBI Taxonomy" id="1108764"/>
    <lineage>
        <taxon>Eukaryota</taxon>
        <taxon>Fungi</taxon>
        <taxon>Dikarya</taxon>
        <taxon>Ascomycota</taxon>
        <taxon>Pezizomycotina</taxon>
        <taxon>Dothideomycetes</taxon>
        <taxon>Dothideomycetes incertae sedis</taxon>
        <taxon>Botryosphaeriales</taxon>
        <taxon>Botryosphaeriaceae</taxon>
        <taxon>Lasiodiplodia</taxon>
    </lineage>
</organism>
<keyword evidence="2" id="KW-1185">Reference proteome</keyword>
<proteinExistence type="predicted"/>
<dbReference type="EMBL" id="JAPUUL010004107">
    <property type="protein sequence ID" value="KAJ8120401.1"/>
    <property type="molecule type" value="Genomic_DNA"/>
</dbReference>
<reference evidence="1" key="1">
    <citation type="submission" date="2022-12" db="EMBL/GenBank/DDBJ databases">
        <title>Genome Sequence of Lasiodiplodia mahajangana.</title>
        <authorList>
            <person name="Buettner E."/>
        </authorList>
    </citation>
    <scope>NUCLEOTIDE SEQUENCE</scope>
    <source>
        <strain evidence="1">VT137</strain>
    </source>
</reference>
<evidence type="ECO:0000313" key="1">
    <source>
        <dbReference type="EMBL" id="KAJ8120401.1"/>
    </source>
</evidence>
<gene>
    <name evidence="1" type="ORF">O1611_g10375</name>
</gene>
<protein>
    <submittedName>
        <fullName evidence="1">Uncharacterized protein</fullName>
    </submittedName>
</protein>
<accession>A0ACC2IYW2</accession>